<dbReference type="SUPFAM" id="SSF56112">
    <property type="entry name" value="Protein kinase-like (PK-like)"/>
    <property type="match status" value="2"/>
</dbReference>
<dbReference type="InterPro" id="IPR008271">
    <property type="entry name" value="Ser/Thr_kinase_AS"/>
</dbReference>
<evidence type="ECO:0000256" key="4">
    <source>
        <dbReference type="ARBA" id="ARBA00022679"/>
    </source>
</evidence>
<feature type="domain" description="Protein kinase" evidence="17">
    <location>
        <begin position="96"/>
        <end position="324"/>
    </location>
</feature>
<keyword evidence="20" id="KW-1185">Reference proteome</keyword>
<dbReference type="GO" id="GO:0046872">
    <property type="term" value="F:metal ion binding"/>
    <property type="evidence" value="ECO:0007669"/>
    <property type="project" value="UniProtKB-KW"/>
</dbReference>
<comment type="catalytic activity">
    <reaction evidence="15">
        <text>L-seryl-[protein] + ATP = O-phospho-L-seryl-[protein] + ADP + H(+)</text>
        <dbReference type="Rhea" id="RHEA:17989"/>
        <dbReference type="Rhea" id="RHEA-COMP:9863"/>
        <dbReference type="Rhea" id="RHEA-COMP:11604"/>
        <dbReference type="ChEBI" id="CHEBI:15378"/>
        <dbReference type="ChEBI" id="CHEBI:29999"/>
        <dbReference type="ChEBI" id="CHEBI:30616"/>
        <dbReference type="ChEBI" id="CHEBI:83421"/>
        <dbReference type="ChEBI" id="CHEBI:456216"/>
        <dbReference type="EC" id="2.7.11.1"/>
    </reaction>
</comment>
<reference evidence="18" key="2">
    <citation type="journal article" date="2020" name="BMC">
        <title>Leishmania infection induces a limited differential gene expression in the sand fly midgut.</title>
        <authorList>
            <person name="Coutinho-Abreu I.V."/>
            <person name="Serafim T.D."/>
            <person name="Meneses C."/>
            <person name="Kamhawi S."/>
            <person name="Oliveira F."/>
            <person name="Valenzuela J.G."/>
        </authorList>
    </citation>
    <scope>NUCLEOTIDE SEQUENCE</scope>
    <source>
        <strain evidence="18">Jacobina</strain>
        <tissue evidence="18">Midgut</tissue>
    </source>
</reference>
<comment type="catalytic activity">
    <reaction evidence="14">
        <text>L-threonyl-[protein] + ATP = O-phospho-L-threonyl-[protein] + ADP + H(+)</text>
        <dbReference type="Rhea" id="RHEA:46608"/>
        <dbReference type="Rhea" id="RHEA-COMP:11060"/>
        <dbReference type="Rhea" id="RHEA-COMP:11605"/>
        <dbReference type="ChEBI" id="CHEBI:15378"/>
        <dbReference type="ChEBI" id="CHEBI:30013"/>
        <dbReference type="ChEBI" id="CHEBI:30616"/>
        <dbReference type="ChEBI" id="CHEBI:61977"/>
        <dbReference type="ChEBI" id="CHEBI:456216"/>
        <dbReference type="EC" id="2.7.11.1"/>
    </reaction>
</comment>
<dbReference type="InterPro" id="IPR000719">
    <property type="entry name" value="Prot_kinase_dom"/>
</dbReference>
<dbReference type="VEuPathDB" id="VectorBase:LLONM1_000857"/>
<reference evidence="19" key="3">
    <citation type="submission" date="2020-05" db="UniProtKB">
        <authorList>
            <consortium name="EnsemblMetazoa"/>
        </authorList>
    </citation>
    <scope>IDENTIFICATION</scope>
    <source>
        <strain evidence="19">Jacobina</strain>
    </source>
</reference>
<keyword evidence="3 18" id="KW-0723">Serine/threonine-protein kinase</keyword>
<keyword evidence="10" id="KW-0333">Golgi apparatus</keyword>
<keyword evidence="7 18" id="KW-0418">Kinase</keyword>
<comment type="similarity">
    <text evidence="13">Belongs to the protein kinase superfamily. Ser/Thr protein kinase family. GCN2 subfamily.</text>
</comment>
<dbReference type="GO" id="GO:0000139">
    <property type="term" value="C:Golgi membrane"/>
    <property type="evidence" value="ECO:0007669"/>
    <property type="project" value="UniProtKB-SubCell"/>
</dbReference>
<evidence type="ECO:0000256" key="3">
    <source>
        <dbReference type="ARBA" id="ARBA00022527"/>
    </source>
</evidence>
<evidence type="ECO:0000256" key="10">
    <source>
        <dbReference type="ARBA" id="ARBA00023034"/>
    </source>
</evidence>
<dbReference type="EMBL" id="AJWK01030452">
    <property type="status" value="NOT_ANNOTATED_CDS"/>
    <property type="molecule type" value="Genomic_DNA"/>
</dbReference>
<evidence type="ECO:0000313" key="20">
    <source>
        <dbReference type="Proteomes" id="UP000092461"/>
    </source>
</evidence>
<comment type="subcellular location">
    <subcellularLocation>
        <location evidence="1">Golgi apparatus membrane</location>
        <topology evidence="1">Peripheral membrane protein</topology>
    </subcellularLocation>
</comment>
<dbReference type="InterPro" id="IPR011009">
    <property type="entry name" value="Kinase-like_dom_sf"/>
</dbReference>
<dbReference type="EC" id="2.7.11.1" evidence="2"/>
<evidence type="ECO:0000256" key="13">
    <source>
        <dbReference type="ARBA" id="ARBA00037982"/>
    </source>
</evidence>
<dbReference type="EMBL" id="AJWK01030454">
    <property type="status" value="NOT_ANNOTATED_CDS"/>
    <property type="molecule type" value="Genomic_DNA"/>
</dbReference>
<dbReference type="SMART" id="SM00220">
    <property type="entry name" value="S_TKc"/>
    <property type="match status" value="2"/>
</dbReference>
<evidence type="ECO:0000256" key="2">
    <source>
        <dbReference type="ARBA" id="ARBA00012513"/>
    </source>
</evidence>
<evidence type="ECO:0000256" key="9">
    <source>
        <dbReference type="ARBA" id="ARBA00022842"/>
    </source>
</evidence>
<keyword evidence="4" id="KW-0808">Transferase</keyword>
<dbReference type="InterPro" id="IPR050339">
    <property type="entry name" value="CC_SR_Kinase"/>
</dbReference>
<dbReference type="EMBL" id="AJWK01030453">
    <property type="status" value="NOT_ANNOTATED_CDS"/>
    <property type="molecule type" value="Genomic_DNA"/>
</dbReference>
<evidence type="ECO:0000256" key="11">
    <source>
        <dbReference type="ARBA" id="ARBA00023136"/>
    </source>
</evidence>
<keyword evidence="8" id="KW-0067">ATP-binding</keyword>
<evidence type="ECO:0000256" key="15">
    <source>
        <dbReference type="ARBA" id="ARBA00048679"/>
    </source>
</evidence>
<reference evidence="20" key="1">
    <citation type="submission" date="2012-05" db="EMBL/GenBank/DDBJ databases">
        <title>Whole Genome Assembly of Lutzomyia longipalpis.</title>
        <authorList>
            <person name="Richards S."/>
            <person name="Qu C."/>
            <person name="Dillon R."/>
            <person name="Worley K."/>
            <person name="Scherer S."/>
            <person name="Batterton M."/>
            <person name="Taylor A."/>
            <person name="Hawes A."/>
            <person name="Hernandez B."/>
            <person name="Kovar C."/>
            <person name="Mandapat C."/>
            <person name="Pham C."/>
            <person name="Qu C."/>
            <person name="Jing C."/>
            <person name="Bess C."/>
            <person name="Bandaranaike D."/>
            <person name="Ngo D."/>
            <person name="Ongeri F."/>
            <person name="Arias F."/>
            <person name="Lara F."/>
            <person name="Weissenberger G."/>
            <person name="Kamau G."/>
            <person name="Han H."/>
            <person name="Shen H."/>
            <person name="Dinh H."/>
            <person name="Khalil I."/>
            <person name="Jones J."/>
            <person name="Shafer J."/>
            <person name="Jayaseelan J."/>
            <person name="Quiroz J."/>
            <person name="Blankenburg K."/>
            <person name="Nguyen L."/>
            <person name="Jackson L."/>
            <person name="Francisco L."/>
            <person name="Tang L.-Y."/>
            <person name="Pu L.-L."/>
            <person name="Perales L."/>
            <person name="Lorensuhewa L."/>
            <person name="Munidasa M."/>
            <person name="Coyle M."/>
            <person name="Taylor M."/>
            <person name="Puazo M."/>
            <person name="Firestine M."/>
            <person name="Scheel M."/>
            <person name="Javaid M."/>
            <person name="Wang M."/>
            <person name="Li M."/>
            <person name="Tabassum N."/>
            <person name="Saada N."/>
            <person name="Osuji N."/>
            <person name="Aqrawi P."/>
            <person name="Fu Q."/>
            <person name="Thornton R."/>
            <person name="Raj R."/>
            <person name="Goodspeed R."/>
            <person name="Mata R."/>
            <person name="Najjar R."/>
            <person name="Gubbala S."/>
            <person name="Lee S."/>
            <person name="Denson S."/>
            <person name="Patil S."/>
            <person name="Macmil S."/>
            <person name="Qi S."/>
            <person name="Matskevitch T."/>
            <person name="Palculict T."/>
            <person name="Mathew T."/>
            <person name="Vee V."/>
            <person name="Velamala V."/>
            <person name="Korchina V."/>
            <person name="Cai W."/>
            <person name="Liu W."/>
            <person name="Dai W."/>
            <person name="Zou X."/>
            <person name="Zhu Y."/>
            <person name="Zhang Y."/>
            <person name="Wu Y.-Q."/>
            <person name="Xin Y."/>
            <person name="Nazarath L."/>
            <person name="Kovar C."/>
            <person name="Han Y."/>
            <person name="Muzny D."/>
            <person name="Gibbs R."/>
        </authorList>
    </citation>
    <scope>NUCLEOTIDE SEQUENCE [LARGE SCALE GENOMIC DNA]</scope>
    <source>
        <strain evidence="20">Jacobina</strain>
    </source>
</reference>
<dbReference type="GO" id="GO:0005634">
    <property type="term" value="C:nucleus"/>
    <property type="evidence" value="ECO:0007669"/>
    <property type="project" value="TreeGrafter"/>
</dbReference>
<dbReference type="AlphaFoldDB" id="A0A1B0CVE7"/>
<dbReference type="FunFam" id="1.10.510.10:FF:000315">
    <property type="entry name" value="membrane-associated tyrosine- and threonine-specific cdc2-inhibitory kinase"/>
    <property type="match status" value="2"/>
</dbReference>
<keyword evidence="11" id="KW-0472">Membrane</keyword>
<evidence type="ECO:0000256" key="7">
    <source>
        <dbReference type="ARBA" id="ARBA00022777"/>
    </source>
</evidence>
<dbReference type="PROSITE" id="PS00108">
    <property type="entry name" value="PROTEIN_KINASE_ST"/>
    <property type="match status" value="2"/>
</dbReference>
<dbReference type="PROSITE" id="PS50011">
    <property type="entry name" value="PROTEIN_KINASE_DOM"/>
    <property type="match status" value="2"/>
</dbReference>
<dbReference type="VEuPathDB" id="VectorBase:LLOJ008932"/>
<accession>A0A1B0CVE7</accession>
<dbReference type="EMBL" id="AJWK01030448">
    <property type="status" value="NOT_ANNOTATED_CDS"/>
    <property type="molecule type" value="Genomic_DNA"/>
</dbReference>
<evidence type="ECO:0000256" key="12">
    <source>
        <dbReference type="ARBA" id="ARBA00023306"/>
    </source>
</evidence>
<feature type="region of interest" description="Disordered" evidence="16">
    <location>
        <begin position="30"/>
        <end position="60"/>
    </location>
</feature>
<dbReference type="Proteomes" id="UP000092461">
    <property type="component" value="Unassembled WGS sequence"/>
</dbReference>
<organism evidence="19 20">
    <name type="scientific">Lutzomyia longipalpis</name>
    <name type="common">Sand fly</name>
    <dbReference type="NCBI Taxonomy" id="7200"/>
    <lineage>
        <taxon>Eukaryota</taxon>
        <taxon>Metazoa</taxon>
        <taxon>Ecdysozoa</taxon>
        <taxon>Arthropoda</taxon>
        <taxon>Hexapoda</taxon>
        <taxon>Insecta</taxon>
        <taxon>Pterygota</taxon>
        <taxon>Neoptera</taxon>
        <taxon>Endopterygota</taxon>
        <taxon>Diptera</taxon>
        <taxon>Nematocera</taxon>
        <taxon>Psychodoidea</taxon>
        <taxon>Psychodidae</taxon>
        <taxon>Lutzomyia</taxon>
        <taxon>Lutzomyia</taxon>
    </lineage>
</organism>
<dbReference type="GO" id="GO:0004674">
    <property type="term" value="F:protein serine/threonine kinase activity"/>
    <property type="evidence" value="ECO:0007669"/>
    <property type="project" value="UniProtKB-KW"/>
</dbReference>
<evidence type="ECO:0000256" key="16">
    <source>
        <dbReference type="SAM" id="MobiDB-lite"/>
    </source>
</evidence>
<protein>
    <recommendedName>
        <fullName evidence="2">non-specific serine/threonine protein kinase</fullName>
        <ecNumber evidence="2">2.7.11.1</ecNumber>
    </recommendedName>
</protein>
<feature type="domain" description="Protein kinase" evidence="17">
    <location>
        <begin position="321"/>
        <end position="527"/>
    </location>
</feature>
<evidence type="ECO:0000256" key="1">
    <source>
        <dbReference type="ARBA" id="ARBA00004395"/>
    </source>
</evidence>
<name>A0A1B0CVE7_LUTLO</name>
<proteinExistence type="inferred from homology"/>
<evidence type="ECO:0000256" key="5">
    <source>
        <dbReference type="ARBA" id="ARBA00022723"/>
    </source>
</evidence>
<dbReference type="EMBL" id="AJWK01030450">
    <property type="status" value="NOT_ANNOTATED_CDS"/>
    <property type="molecule type" value="Genomic_DNA"/>
</dbReference>
<evidence type="ECO:0000256" key="6">
    <source>
        <dbReference type="ARBA" id="ARBA00022741"/>
    </source>
</evidence>
<keyword evidence="5" id="KW-0479">Metal-binding</keyword>
<dbReference type="PANTHER" id="PTHR11042:SF183">
    <property type="entry name" value="MEMBRANE-ASSOCIATED TYROSINE- AND THREONINE-SPECIFIC CDC2-INHIBITORY KINASE"/>
    <property type="match status" value="1"/>
</dbReference>
<dbReference type="EnsemblMetazoa" id="LLOJ008932-RA">
    <property type="protein sequence ID" value="LLOJ008932-PA"/>
    <property type="gene ID" value="LLOJ008932"/>
</dbReference>
<dbReference type="EMBL" id="AJWK01030451">
    <property type="status" value="NOT_ANNOTATED_CDS"/>
    <property type="molecule type" value="Genomic_DNA"/>
</dbReference>
<dbReference type="Pfam" id="PF00069">
    <property type="entry name" value="Pkinase"/>
    <property type="match status" value="2"/>
</dbReference>
<keyword evidence="9" id="KW-0460">Magnesium</keyword>
<dbReference type="GO" id="GO:0051321">
    <property type="term" value="P:meiotic cell cycle"/>
    <property type="evidence" value="ECO:0007669"/>
    <property type="project" value="TreeGrafter"/>
</dbReference>
<dbReference type="GO" id="GO:0110031">
    <property type="term" value="P:negative regulation of G2/MI transition of meiotic cell cycle"/>
    <property type="evidence" value="ECO:0007669"/>
    <property type="project" value="TreeGrafter"/>
</dbReference>
<dbReference type="Gene3D" id="1.10.510.10">
    <property type="entry name" value="Transferase(Phosphotransferase) domain 1"/>
    <property type="match status" value="2"/>
</dbReference>
<evidence type="ECO:0000256" key="14">
    <source>
        <dbReference type="ARBA" id="ARBA00047899"/>
    </source>
</evidence>
<dbReference type="PANTHER" id="PTHR11042">
    <property type="entry name" value="EUKARYOTIC TRANSLATION INITIATION FACTOR 2-ALPHA KINASE EIF2-ALPHA KINASE -RELATED"/>
    <property type="match status" value="1"/>
</dbReference>
<dbReference type="EMBL" id="GITU01008263">
    <property type="protein sequence ID" value="MBC1176966.1"/>
    <property type="molecule type" value="Transcribed_RNA"/>
</dbReference>
<dbReference type="Gene3D" id="3.30.200.20">
    <property type="entry name" value="Phosphorylase Kinase, domain 1"/>
    <property type="match status" value="3"/>
</dbReference>
<evidence type="ECO:0000313" key="18">
    <source>
        <dbReference type="EMBL" id="MBC1176966.1"/>
    </source>
</evidence>
<dbReference type="EMBL" id="AJWK01030449">
    <property type="status" value="NOT_ANNOTATED_CDS"/>
    <property type="molecule type" value="Genomic_DNA"/>
</dbReference>
<keyword evidence="6" id="KW-0547">Nucleotide-binding</keyword>
<evidence type="ECO:0000313" key="19">
    <source>
        <dbReference type="EnsemblMetazoa" id="LLOJ008932-PA"/>
    </source>
</evidence>
<keyword evidence="12" id="KW-0131">Cell cycle</keyword>
<evidence type="ECO:0000259" key="17">
    <source>
        <dbReference type="PROSITE" id="PS50011"/>
    </source>
</evidence>
<sequence>MDLIQENQPVMFSETNKSYLPLPDISDANLSHSFKSQKPSTKKKPPALFTKRPPHVNRSNSSSTAIAISFRCSPGNGQLSSMYQPTKRESYFDQCFEKICKIGEGSFGEYFRSESYREERLLEVKRHEEFSSHDHCVTLYRAWEENDRLYIQMELCQSSLESYVMEHSNIPESTTWSFLLDLLLALKGLHDRNLIHLDIKLDNILVTEDGVCKLGDFGLVFDLNRENKESAMEGDSRYIAPELLEGVFSKAADIFSLGITMLELACNLELPSNGVLWQQLRIGILPEESKEMLSEDLYNVIRWMMNPDCEQRPSVNALLQYPRIKILLKRRKRWWSITKMSYREERLLEVKRHEEFSSHDHCVTLYRAWEENDRLYIQMELCQSSLESYVMEHSNIPESTTWSFLLDLLLALKGLHDRNLIHLDIKLDNILVTEDGVCKLGDFGLVFDLSRENKESAMEGDSRYIAPELLEGVFSKAADIFSLGITMLELACNLELPSNGVLWQQLRIGILPEESKESSPNVGIAIV</sequence>
<dbReference type="GO" id="GO:0005524">
    <property type="term" value="F:ATP binding"/>
    <property type="evidence" value="ECO:0007669"/>
    <property type="project" value="UniProtKB-KW"/>
</dbReference>
<evidence type="ECO:0000256" key="8">
    <source>
        <dbReference type="ARBA" id="ARBA00022840"/>
    </source>
</evidence>